<organism evidence="1">
    <name type="scientific">Anguilla anguilla</name>
    <name type="common">European freshwater eel</name>
    <name type="synonym">Muraena anguilla</name>
    <dbReference type="NCBI Taxonomy" id="7936"/>
    <lineage>
        <taxon>Eukaryota</taxon>
        <taxon>Metazoa</taxon>
        <taxon>Chordata</taxon>
        <taxon>Craniata</taxon>
        <taxon>Vertebrata</taxon>
        <taxon>Euteleostomi</taxon>
        <taxon>Actinopterygii</taxon>
        <taxon>Neopterygii</taxon>
        <taxon>Teleostei</taxon>
        <taxon>Anguilliformes</taxon>
        <taxon>Anguillidae</taxon>
        <taxon>Anguilla</taxon>
    </lineage>
</organism>
<dbReference type="AlphaFoldDB" id="A0A0E9UYX2"/>
<sequence length="40" mass="4771">MLYSLTVCKVGTEPPVELRTETSYFSRHTQQQCRIKRLNR</sequence>
<evidence type="ECO:0000313" key="1">
    <source>
        <dbReference type="EMBL" id="JAH70375.1"/>
    </source>
</evidence>
<proteinExistence type="predicted"/>
<protein>
    <submittedName>
        <fullName evidence="1">Uncharacterized protein</fullName>
    </submittedName>
</protein>
<dbReference type="EMBL" id="GBXM01038202">
    <property type="protein sequence ID" value="JAH70375.1"/>
    <property type="molecule type" value="Transcribed_RNA"/>
</dbReference>
<reference evidence="1" key="2">
    <citation type="journal article" date="2015" name="Fish Shellfish Immunol.">
        <title>Early steps in the European eel (Anguilla anguilla)-Vibrio vulnificus interaction in the gills: Role of the RtxA13 toxin.</title>
        <authorList>
            <person name="Callol A."/>
            <person name="Pajuelo D."/>
            <person name="Ebbesson L."/>
            <person name="Teles M."/>
            <person name="MacKenzie S."/>
            <person name="Amaro C."/>
        </authorList>
    </citation>
    <scope>NUCLEOTIDE SEQUENCE</scope>
</reference>
<reference evidence="1" key="1">
    <citation type="submission" date="2014-11" db="EMBL/GenBank/DDBJ databases">
        <authorList>
            <person name="Amaro Gonzalez C."/>
        </authorList>
    </citation>
    <scope>NUCLEOTIDE SEQUENCE</scope>
</reference>
<accession>A0A0E9UYX2</accession>
<name>A0A0E9UYX2_ANGAN</name>